<dbReference type="Proteomes" id="UP001168338">
    <property type="component" value="Unassembled WGS sequence"/>
</dbReference>
<evidence type="ECO:0008006" key="3">
    <source>
        <dbReference type="Google" id="ProtNLM"/>
    </source>
</evidence>
<proteinExistence type="predicted"/>
<evidence type="ECO:0000313" key="2">
    <source>
        <dbReference type="Proteomes" id="UP001168338"/>
    </source>
</evidence>
<protein>
    <recommendedName>
        <fullName evidence="3">Reverse transcriptase domain-containing protein</fullName>
    </recommendedName>
</protein>
<organism evidence="1 2">
    <name type="scientific">Methanoculleus frigidifontis</name>
    <dbReference type="NCBI Taxonomy" id="2584085"/>
    <lineage>
        <taxon>Archaea</taxon>
        <taxon>Methanobacteriati</taxon>
        <taxon>Methanobacteriota</taxon>
        <taxon>Stenosarchaea group</taxon>
        <taxon>Methanomicrobia</taxon>
        <taxon>Methanomicrobiales</taxon>
        <taxon>Methanomicrobiaceae</taxon>
        <taxon>Methanoculleus</taxon>
    </lineage>
</organism>
<evidence type="ECO:0000313" key="1">
    <source>
        <dbReference type="EMBL" id="MDN7025356.1"/>
    </source>
</evidence>
<sequence length="59" mass="6650">MEGRQGRPSPSLLWSGDQSYSTRHCLSKKTSAQWILEGDIAGCFDNIAHDWLMENIVIV</sequence>
<name>A0ABT8MBP9_9EURY</name>
<keyword evidence="2" id="KW-1185">Reference proteome</keyword>
<comment type="caution">
    <text evidence="1">The sequence shown here is derived from an EMBL/GenBank/DDBJ whole genome shotgun (WGS) entry which is preliminary data.</text>
</comment>
<reference evidence="1" key="1">
    <citation type="submission" date="2019-05" db="EMBL/GenBank/DDBJ databases">
        <title>Methanoculleus sp. FWC-SCC1, a methanogenic archaeon isolated from deep marine cold seep.</title>
        <authorList>
            <person name="Chen Y.-W."/>
            <person name="Chen S.-C."/>
            <person name="Teng N.-H."/>
            <person name="Lai M.-C."/>
        </authorList>
    </citation>
    <scope>NUCLEOTIDE SEQUENCE</scope>
    <source>
        <strain evidence="1">FWC-SCC1</strain>
    </source>
</reference>
<dbReference type="EMBL" id="VCYH01000007">
    <property type="protein sequence ID" value="MDN7025356.1"/>
    <property type="molecule type" value="Genomic_DNA"/>
</dbReference>
<gene>
    <name evidence="1" type="ORF">FGU65_10700</name>
</gene>
<accession>A0ABT8MBP9</accession>